<feature type="compositionally biased region" description="Polar residues" evidence="1">
    <location>
        <begin position="116"/>
        <end position="129"/>
    </location>
</feature>
<gene>
    <name evidence="2" type="ORF">FGO68_gene1994</name>
</gene>
<accession>A0A8J8T2M1</accession>
<proteinExistence type="predicted"/>
<evidence type="ECO:0000313" key="3">
    <source>
        <dbReference type="Proteomes" id="UP000785679"/>
    </source>
</evidence>
<comment type="caution">
    <text evidence="2">The sequence shown here is derived from an EMBL/GenBank/DDBJ whole genome shotgun (WGS) entry which is preliminary data.</text>
</comment>
<keyword evidence="3" id="KW-1185">Reference proteome</keyword>
<name>A0A8J8T2M1_HALGN</name>
<feature type="region of interest" description="Disordered" evidence="1">
    <location>
        <begin position="116"/>
        <end position="178"/>
    </location>
</feature>
<protein>
    <submittedName>
        <fullName evidence="2">Uncharacterized protein</fullName>
    </submittedName>
</protein>
<sequence>MSLYKQAQTTIYFKKLAEREEGNQSKENAPKIKQSRVARILSLKNDLVCIKDVANYHDANHSRKVSQKNRTLYAGGETEQPFNVLMKSNIKSLYQTPKALLLGAQNQLGGNMSKTGSKGNVHNASTDSLEGTAKGGSRKNLKAQNAFEGGLPPKGRFDKGQKLRGRNHVPPNNTFGVSREEREQVLSYKYFSPPTGAYYVKYRQVDIDDKIAKIVPEGSSPERDPRFDYSKKDTLLWLPHARELEGVKIANHNQFGVCNKCLKREGSIMGGSCDHSFYHTEHQQSAQKLVTQETLGNTLESTADGQNIHIQDGGIQQQLSTIKHAKFTTPGHSSPFNSSKFLNNPTGTGILNFATMTARKPITEGFLNPHDERFVLPKNQFPEILTKHRHSPKVNISGYAKRNAQKEFLTTAFTGLLHYQAEIPHYYPQQPGYIDQASTPVQASEQNPLIRELLTSAHKIARRANNSYNEVTPGKKE</sequence>
<dbReference type="OrthoDB" id="10648226at2759"/>
<dbReference type="AlphaFoldDB" id="A0A8J8T2M1"/>
<evidence type="ECO:0000256" key="1">
    <source>
        <dbReference type="SAM" id="MobiDB-lite"/>
    </source>
</evidence>
<reference evidence="2" key="1">
    <citation type="submission" date="2019-06" db="EMBL/GenBank/DDBJ databases">
        <authorList>
            <person name="Zheng W."/>
        </authorList>
    </citation>
    <scope>NUCLEOTIDE SEQUENCE</scope>
    <source>
        <strain evidence="2">QDHG01</strain>
    </source>
</reference>
<dbReference type="EMBL" id="RRYP01009168">
    <property type="protein sequence ID" value="TNV79251.1"/>
    <property type="molecule type" value="Genomic_DNA"/>
</dbReference>
<organism evidence="2 3">
    <name type="scientific">Halteria grandinella</name>
    <dbReference type="NCBI Taxonomy" id="5974"/>
    <lineage>
        <taxon>Eukaryota</taxon>
        <taxon>Sar</taxon>
        <taxon>Alveolata</taxon>
        <taxon>Ciliophora</taxon>
        <taxon>Intramacronucleata</taxon>
        <taxon>Spirotrichea</taxon>
        <taxon>Stichotrichia</taxon>
        <taxon>Sporadotrichida</taxon>
        <taxon>Halteriidae</taxon>
        <taxon>Halteria</taxon>
    </lineage>
</organism>
<dbReference type="Proteomes" id="UP000785679">
    <property type="component" value="Unassembled WGS sequence"/>
</dbReference>
<evidence type="ECO:0000313" key="2">
    <source>
        <dbReference type="EMBL" id="TNV79251.1"/>
    </source>
</evidence>